<dbReference type="GO" id="GO:0005739">
    <property type="term" value="C:mitochondrion"/>
    <property type="evidence" value="ECO:0007669"/>
    <property type="project" value="TreeGrafter"/>
</dbReference>
<dbReference type="NCBIfam" id="TIGR00222">
    <property type="entry name" value="panB"/>
    <property type="match status" value="1"/>
</dbReference>
<evidence type="ECO:0000313" key="8">
    <source>
        <dbReference type="Proteomes" id="UP000275772"/>
    </source>
</evidence>
<dbReference type="GO" id="GO:0015940">
    <property type="term" value="P:pantothenate biosynthetic process"/>
    <property type="evidence" value="ECO:0007669"/>
    <property type="project" value="UniProtKB-UniPathway"/>
</dbReference>
<dbReference type="GO" id="GO:0000287">
    <property type="term" value="F:magnesium ion binding"/>
    <property type="evidence" value="ECO:0007669"/>
    <property type="project" value="TreeGrafter"/>
</dbReference>
<evidence type="ECO:0000256" key="3">
    <source>
        <dbReference type="ARBA" id="ARBA00012618"/>
    </source>
</evidence>
<evidence type="ECO:0000313" key="7">
    <source>
        <dbReference type="EMBL" id="SZE99633.1"/>
    </source>
</evidence>
<dbReference type="Proteomes" id="UP000275772">
    <property type="component" value="Unassembled WGS sequence"/>
</dbReference>
<protein>
    <recommendedName>
        <fullName evidence="3 6">3-methyl-2-oxobutanoate hydroxymethyltransferase</fullName>
        <ecNumber evidence="3 6">2.1.2.11</ecNumber>
    </recommendedName>
</protein>
<sequence>MLARFSNIRSPYLMQRHFNIEKFRSIQPIKTLQILRCSSHSPLGLQFKPGQRKKVTLNTLRNLYVKGEPIVAITAHDYCSGSVADAAGIEIVLVGDSLAMVGLGMEDTTEIRLEDMILFSRAVSRATRTAFTVADLPMGSYEVSAEQAVKSSIRIVKEGRAQGVKLEGGAQMAKTIKKITDTGIPVMGHVGLTPQRQNSLSGFHVQGRTSDNALQILDDALAVQAAGCFAVVLEAVPREIAAMITQKLKIPTIGIGAGNSCSGQILVQIDMLGSSPPGHHLPKFVKKYSDIWGESLQGLEAYVKETKSREYPAQEHTYSISKEELTNFQDKLEQREFDSNLSARNS</sequence>
<dbReference type="EC" id="2.1.2.11" evidence="3 6"/>
<reference evidence="7 8" key="1">
    <citation type="submission" date="2017-11" db="EMBL/GenBank/DDBJ databases">
        <authorList>
            <person name="Kracher B."/>
        </authorList>
    </citation>
    <scope>NUCLEOTIDE SEQUENCE [LARGE SCALE GENOMIC DNA]</scope>
    <source>
        <strain evidence="7 8">RACE1</strain>
    </source>
</reference>
<dbReference type="EMBL" id="UNSH01000001">
    <property type="protein sequence ID" value="SZE99633.1"/>
    <property type="molecule type" value="Genomic_DNA"/>
</dbReference>
<evidence type="ECO:0000256" key="5">
    <source>
        <dbReference type="ARBA" id="ARBA00049172"/>
    </source>
</evidence>
<evidence type="ECO:0000256" key="2">
    <source>
        <dbReference type="ARBA" id="ARBA00008676"/>
    </source>
</evidence>
<dbReference type="CDD" id="cd06557">
    <property type="entry name" value="KPHMT-like"/>
    <property type="match status" value="1"/>
</dbReference>
<comment type="similarity">
    <text evidence="2 6">Belongs to the PanB family.</text>
</comment>
<dbReference type="GO" id="GO:0003864">
    <property type="term" value="F:3-methyl-2-oxobutanoate hydroxymethyltransferase activity"/>
    <property type="evidence" value="ECO:0007669"/>
    <property type="project" value="UniProtKB-EC"/>
</dbReference>
<evidence type="ECO:0000256" key="6">
    <source>
        <dbReference type="RuleBase" id="RU362100"/>
    </source>
</evidence>
<dbReference type="InterPro" id="IPR003700">
    <property type="entry name" value="Pantoate_hydroxy_MeTrfase"/>
</dbReference>
<comment type="catalytic activity">
    <reaction evidence="5 6">
        <text>(6R)-5,10-methylene-5,6,7,8-tetrahydrofolate + 3-methyl-2-oxobutanoate + H2O = 2-dehydropantoate + (6S)-5,6,7,8-tetrahydrofolate</text>
        <dbReference type="Rhea" id="RHEA:11824"/>
        <dbReference type="ChEBI" id="CHEBI:11561"/>
        <dbReference type="ChEBI" id="CHEBI:11851"/>
        <dbReference type="ChEBI" id="CHEBI:15377"/>
        <dbReference type="ChEBI" id="CHEBI:15636"/>
        <dbReference type="ChEBI" id="CHEBI:57453"/>
        <dbReference type="EC" id="2.1.2.11"/>
    </reaction>
</comment>
<accession>A0A383UIH4</accession>
<dbReference type="AlphaFoldDB" id="A0A383UIH4"/>
<dbReference type="PANTHER" id="PTHR20881:SF0">
    <property type="entry name" value="3-METHYL-2-OXOBUTANOATE HYDROXYMETHYLTRANSFERASE"/>
    <property type="match status" value="1"/>
</dbReference>
<comment type="pathway">
    <text evidence="1 6">Cofactor biosynthesis; (R)-pantothenate biosynthesis; (R)-pantoate from 3-methyl-2-oxobutanoate: step 1/2.</text>
</comment>
<dbReference type="InterPro" id="IPR015813">
    <property type="entry name" value="Pyrv/PenolPyrv_kinase-like_dom"/>
</dbReference>
<dbReference type="PANTHER" id="PTHR20881">
    <property type="entry name" value="3-METHYL-2-OXOBUTANOATE HYDROXYMETHYLTRANSFERASE"/>
    <property type="match status" value="1"/>
</dbReference>
<dbReference type="Pfam" id="PF02548">
    <property type="entry name" value="Pantoate_transf"/>
    <property type="match status" value="1"/>
</dbReference>
<keyword evidence="6" id="KW-0566">Pantothenate biosynthesis</keyword>
<proteinExistence type="inferred from homology"/>
<gene>
    <name evidence="7" type="ORF">BLGHR1_10383</name>
</gene>
<dbReference type="SUPFAM" id="SSF51621">
    <property type="entry name" value="Phosphoenolpyruvate/pyruvate domain"/>
    <property type="match status" value="1"/>
</dbReference>
<dbReference type="InterPro" id="IPR040442">
    <property type="entry name" value="Pyrv_kinase-like_dom_sf"/>
</dbReference>
<dbReference type="UniPathway" id="UPA00028">
    <property type="reaction ID" value="UER00003"/>
</dbReference>
<comment type="function">
    <text evidence="6">Catalyzes the reversible reaction in which hydroxymethyl group from 5,10-methylenetetrahydrofolate is transferred onto alpha-ketoisovalerate to form ketopantoate.</text>
</comment>
<organism evidence="7 8">
    <name type="scientific">Blumeria hordei</name>
    <name type="common">Barley powdery mildew</name>
    <name type="synonym">Blumeria graminis f. sp. hordei</name>
    <dbReference type="NCBI Taxonomy" id="2867405"/>
    <lineage>
        <taxon>Eukaryota</taxon>
        <taxon>Fungi</taxon>
        <taxon>Dikarya</taxon>
        <taxon>Ascomycota</taxon>
        <taxon>Pezizomycotina</taxon>
        <taxon>Leotiomycetes</taxon>
        <taxon>Erysiphales</taxon>
        <taxon>Erysiphaceae</taxon>
        <taxon>Blumeria</taxon>
    </lineage>
</organism>
<dbReference type="Gene3D" id="3.20.20.60">
    <property type="entry name" value="Phosphoenolpyruvate-binding domains"/>
    <property type="match status" value="1"/>
</dbReference>
<dbReference type="FunFam" id="3.20.20.60:FF:000003">
    <property type="entry name" value="3-methyl-2-oxobutanoate hydroxymethyltransferase"/>
    <property type="match status" value="1"/>
</dbReference>
<evidence type="ECO:0000256" key="4">
    <source>
        <dbReference type="ARBA" id="ARBA00022679"/>
    </source>
</evidence>
<dbReference type="VEuPathDB" id="FungiDB:BLGHR1_10383"/>
<keyword evidence="4 6" id="KW-0808">Transferase</keyword>
<dbReference type="NCBIfam" id="NF001452">
    <property type="entry name" value="PRK00311.1"/>
    <property type="match status" value="1"/>
</dbReference>
<evidence type="ECO:0000256" key="1">
    <source>
        <dbReference type="ARBA" id="ARBA00005033"/>
    </source>
</evidence>
<dbReference type="HAMAP" id="MF_00156">
    <property type="entry name" value="PanB"/>
    <property type="match status" value="1"/>
</dbReference>
<name>A0A383UIH4_BLUHO</name>